<reference evidence="2" key="1">
    <citation type="journal article" date="2014" name="Int. J. Syst. Evol. Microbiol.">
        <title>Complete genome sequence of Corynebacterium casei LMG S-19264T (=DSM 44701T), isolated from a smear-ripened cheese.</title>
        <authorList>
            <consortium name="US DOE Joint Genome Institute (JGI-PGF)"/>
            <person name="Walter F."/>
            <person name="Albersmeier A."/>
            <person name="Kalinowski J."/>
            <person name="Ruckert C."/>
        </authorList>
    </citation>
    <scope>NUCLEOTIDE SEQUENCE</scope>
    <source>
        <strain evidence="2">KCTC 42590</strain>
    </source>
</reference>
<dbReference type="Pfam" id="PF20556">
    <property type="entry name" value="DUF6768"/>
    <property type="match status" value="1"/>
</dbReference>
<proteinExistence type="predicted"/>
<keyword evidence="1" id="KW-1133">Transmembrane helix</keyword>
<reference evidence="2" key="2">
    <citation type="submission" date="2020-09" db="EMBL/GenBank/DDBJ databases">
        <authorList>
            <person name="Sun Q."/>
            <person name="Kim S."/>
        </authorList>
    </citation>
    <scope>NUCLEOTIDE SEQUENCE</scope>
    <source>
        <strain evidence="2">KCTC 42590</strain>
    </source>
</reference>
<accession>A0A919AX92</accession>
<evidence type="ECO:0000256" key="1">
    <source>
        <dbReference type="SAM" id="Phobius"/>
    </source>
</evidence>
<dbReference type="EMBL" id="BNCI01000002">
    <property type="protein sequence ID" value="GHF30938.1"/>
    <property type="molecule type" value="Genomic_DNA"/>
</dbReference>
<dbReference type="AlphaFoldDB" id="A0A919AX92"/>
<protein>
    <submittedName>
        <fullName evidence="2">Uncharacterized protein</fullName>
    </submittedName>
</protein>
<keyword evidence="1" id="KW-0472">Membrane</keyword>
<name>A0A919AX92_9PROT</name>
<gene>
    <name evidence="2" type="ORF">GCM10017044_27930</name>
</gene>
<sequence>MTDIKDPRLPKKDQPGLFPLLWITMKGPLGRWLWLVMMFTLSFTAIFFVAAIEFWQTSDPLTAIKSGFVALFCALMVAMMKLWMWLEMEKTSLFLLLKASDTEDEA</sequence>
<evidence type="ECO:0000313" key="3">
    <source>
        <dbReference type="Proteomes" id="UP000630923"/>
    </source>
</evidence>
<dbReference type="InterPro" id="IPR046659">
    <property type="entry name" value="DUF6768"/>
</dbReference>
<keyword evidence="3" id="KW-1185">Reference proteome</keyword>
<dbReference type="RefSeq" id="WP_191253986.1">
    <property type="nucleotide sequence ID" value="NZ_BNCI01000002.1"/>
</dbReference>
<dbReference type="Proteomes" id="UP000630923">
    <property type="component" value="Unassembled WGS sequence"/>
</dbReference>
<evidence type="ECO:0000313" key="2">
    <source>
        <dbReference type="EMBL" id="GHF30938.1"/>
    </source>
</evidence>
<organism evidence="2 3">
    <name type="scientific">Kordiimonas sediminis</name>
    <dbReference type="NCBI Taxonomy" id="1735581"/>
    <lineage>
        <taxon>Bacteria</taxon>
        <taxon>Pseudomonadati</taxon>
        <taxon>Pseudomonadota</taxon>
        <taxon>Alphaproteobacteria</taxon>
        <taxon>Kordiimonadales</taxon>
        <taxon>Kordiimonadaceae</taxon>
        <taxon>Kordiimonas</taxon>
    </lineage>
</organism>
<keyword evidence="1" id="KW-0812">Transmembrane</keyword>
<feature type="transmembrane region" description="Helical" evidence="1">
    <location>
        <begin position="32"/>
        <end position="55"/>
    </location>
</feature>
<feature type="transmembrane region" description="Helical" evidence="1">
    <location>
        <begin position="67"/>
        <end position="86"/>
    </location>
</feature>
<comment type="caution">
    <text evidence="2">The sequence shown here is derived from an EMBL/GenBank/DDBJ whole genome shotgun (WGS) entry which is preliminary data.</text>
</comment>